<dbReference type="Proteomes" id="UP000559027">
    <property type="component" value="Unassembled WGS sequence"/>
</dbReference>
<keyword evidence="4" id="KW-1185">Reference proteome</keyword>
<evidence type="ECO:0000313" key="3">
    <source>
        <dbReference type="EMBL" id="KAF5349253.1"/>
    </source>
</evidence>
<feature type="transmembrane region" description="Helical" evidence="2">
    <location>
        <begin position="123"/>
        <end position="145"/>
    </location>
</feature>
<name>A0A8H5CY94_9AGAR</name>
<sequence>MTSAEFLYAWVFFEAHIVYFGTPDETPYSSCGYVNCLAYYLMKGRGSISSSPAVVHGSVDNRDYSRIALRRKGHNLLRSGPPQQDRGDEAAAPRPHLTGKAEQVLPTLVSSENSSVKMPELGVVRAFVILHLFGAVGFTLIIFLSQVVDRENGRLPTWRGFCVSFIVCGLSYTLLVPAGMQFSARPNVALCTAQASLIYAAPPLVVNATLMLIIQLRSLILCALHKIDQPISKAIGILITAIPWGLWAINVLGILLYALKNPKLVEMNHHGTYCHLQNPLISKIVSAWLSVVCLTIIGLEASLVSIMYRHGFRLSSLGIASRAAIRVGVFLLQAVANMAVAIVFVVTNDRSVYLDILIAIQPTLAAIIFGTKTKTSPQSLFRIWPRKKHPRVNVPSTSADVGGTILMTSSTSNANFAPVAAKSHNSHGLGSREEV</sequence>
<feature type="transmembrane region" description="Helical" evidence="2">
    <location>
        <begin position="285"/>
        <end position="306"/>
    </location>
</feature>
<feature type="transmembrane region" description="Helical" evidence="2">
    <location>
        <begin position="352"/>
        <end position="371"/>
    </location>
</feature>
<evidence type="ECO:0000313" key="4">
    <source>
        <dbReference type="Proteomes" id="UP000559027"/>
    </source>
</evidence>
<feature type="transmembrane region" description="Helical" evidence="2">
    <location>
        <begin position="157"/>
        <end position="176"/>
    </location>
</feature>
<dbReference type="OrthoDB" id="2988301at2759"/>
<organism evidence="3 4">
    <name type="scientific">Leucocoprinus leucothites</name>
    <dbReference type="NCBI Taxonomy" id="201217"/>
    <lineage>
        <taxon>Eukaryota</taxon>
        <taxon>Fungi</taxon>
        <taxon>Dikarya</taxon>
        <taxon>Basidiomycota</taxon>
        <taxon>Agaricomycotina</taxon>
        <taxon>Agaricomycetes</taxon>
        <taxon>Agaricomycetidae</taxon>
        <taxon>Agaricales</taxon>
        <taxon>Agaricineae</taxon>
        <taxon>Agaricaceae</taxon>
        <taxon>Leucocoprinus</taxon>
    </lineage>
</organism>
<keyword evidence="2" id="KW-0812">Transmembrane</keyword>
<proteinExistence type="predicted"/>
<protein>
    <submittedName>
        <fullName evidence="3">Uncharacterized protein</fullName>
    </submittedName>
</protein>
<feature type="region of interest" description="Disordered" evidence="1">
    <location>
        <begin position="75"/>
        <end position="96"/>
    </location>
</feature>
<comment type="caution">
    <text evidence="3">The sequence shown here is derived from an EMBL/GenBank/DDBJ whole genome shotgun (WGS) entry which is preliminary data.</text>
</comment>
<evidence type="ECO:0000256" key="2">
    <source>
        <dbReference type="SAM" id="Phobius"/>
    </source>
</evidence>
<keyword evidence="2" id="KW-0472">Membrane</keyword>
<feature type="transmembrane region" description="Helical" evidence="2">
    <location>
        <begin position="235"/>
        <end position="259"/>
    </location>
</feature>
<dbReference type="AlphaFoldDB" id="A0A8H5CY94"/>
<dbReference type="EMBL" id="JAACJO010000017">
    <property type="protein sequence ID" value="KAF5349253.1"/>
    <property type="molecule type" value="Genomic_DNA"/>
</dbReference>
<accession>A0A8H5CY94</accession>
<feature type="transmembrane region" description="Helical" evidence="2">
    <location>
        <begin position="196"/>
        <end position="214"/>
    </location>
</feature>
<evidence type="ECO:0000256" key="1">
    <source>
        <dbReference type="SAM" id="MobiDB-lite"/>
    </source>
</evidence>
<feature type="transmembrane region" description="Helical" evidence="2">
    <location>
        <begin position="327"/>
        <end position="346"/>
    </location>
</feature>
<keyword evidence="2" id="KW-1133">Transmembrane helix</keyword>
<gene>
    <name evidence="3" type="ORF">D9756_009401</name>
</gene>
<reference evidence="3 4" key="1">
    <citation type="journal article" date="2020" name="ISME J.">
        <title>Uncovering the hidden diversity of litter-decomposition mechanisms in mushroom-forming fungi.</title>
        <authorList>
            <person name="Floudas D."/>
            <person name="Bentzer J."/>
            <person name="Ahren D."/>
            <person name="Johansson T."/>
            <person name="Persson P."/>
            <person name="Tunlid A."/>
        </authorList>
    </citation>
    <scope>NUCLEOTIDE SEQUENCE [LARGE SCALE GENOMIC DNA]</scope>
    <source>
        <strain evidence="3 4">CBS 146.42</strain>
    </source>
</reference>